<dbReference type="STRING" id="134605.HMPREF3206_00826"/>
<evidence type="ECO:0000256" key="5">
    <source>
        <dbReference type="ARBA" id="ARBA00023152"/>
    </source>
</evidence>
<dbReference type="PANTHER" id="PTHR21139:SF42">
    <property type="entry name" value="TRIOSEPHOSPHATE ISOMERASE"/>
    <property type="match status" value="1"/>
</dbReference>
<dbReference type="InterPro" id="IPR035990">
    <property type="entry name" value="TIM_sf"/>
</dbReference>
<evidence type="ECO:0000256" key="6">
    <source>
        <dbReference type="ARBA" id="ARBA00023235"/>
    </source>
</evidence>
<dbReference type="PROSITE" id="PS51440">
    <property type="entry name" value="TIM_2"/>
    <property type="match status" value="1"/>
</dbReference>
<comment type="function">
    <text evidence="7">Involved in the gluconeogenesis. Catalyzes stereospecifically the conversion of dihydroxyacetone phosphate (DHAP) to D-glyceraldehyde-3-phosphate (G3P).</text>
</comment>
<evidence type="ECO:0000256" key="1">
    <source>
        <dbReference type="ARBA" id="ARBA00004680"/>
    </source>
</evidence>
<evidence type="ECO:0000256" key="3">
    <source>
        <dbReference type="ARBA" id="ARBA00022432"/>
    </source>
</evidence>
<dbReference type="GO" id="GO:0046166">
    <property type="term" value="P:glyceraldehyde-3-phosphate biosynthetic process"/>
    <property type="evidence" value="ECO:0007669"/>
    <property type="project" value="TreeGrafter"/>
</dbReference>
<evidence type="ECO:0000256" key="2">
    <source>
        <dbReference type="ARBA" id="ARBA00007422"/>
    </source>
</evidence>
<dbReference type="NCBIfam" id="TIGR00419">
    <property type="entry name" value="tim"/>
    <property type="match status" value="1"/>
</dbReference>
<keyword evidence="4 7" id="KW-0963">Cytoplasm</keyword>
<keyword evidence="6 7" id="KW-0413">Isomerase</keyword>
<keyword evidence="5 7" id="KW-0324">Glycolysis</keyword>
<feature type="active site" description="Proton acceptor" evidence="7">
    <location>
        <position position="167"/>
    </location>
</feature>
<dbReference type="HAMAP" id="MF_00147_B">
    <property type="entry name" value="TIM_B"/>
    <property type="match status" value="1"/>
</dbReference>
<dbReference type="GO" id="GO:0004807">
    <property type="term" value="F:triose-phosphate isomerase activity"/>
    <property type="evidence" value="ECO:0007669"/>
    <property type="project" value="UniProtKB-UniRule"/>
</dbReference>
<gene>
    <name evidence="7" type="primary">tpiA</name>
    <name evidence="9" type="ORF">HMPREF3206_00826</name>
</gene>
<comment type="subunit">
    <text evidence="7 8">Homodimer.</text>
</comment>
<proteinExistence type="inferred from homology"/>
<comment type="subcellular location">
    <subcellularLocation>
        <location evidence="7 8">Cytoplasm</location>
    </subcellularLocation>
</comment>
<feature type="binding site" evidence="7">
    <location>
        <position position="212"/>
    </location>
    <ligand>
        <name>substrate</name>
    </ligand>
</feature>
<comment type="pathway">
    <text evidence="7 8">Carbohydrate biosynthesis; gluconeogenesis.</text>
</comment>
<comment type="caution">
    <text evidence="9">The sequence shown here is derived from an EMBL/GenBank/DDBJ whole genome shotgun (WGS) entry which is preliminary data.</text>
</comment>
<evidence type="ECO:0000256" key="7">
    <source>
        <dbReference type="HAMAP-Rule" id="MF_00147"/>
    </source>
</evidence>
<dbReference type="PANTHER" id="PTHR21139">
    <property type="entry name" value="TRIOSEPHOSPHATE ISOMERASE"/>
    <property type="match status" value="1"/>
</dbReference>
<feature type="binding site" evidence="7">
    <location>
        <begin position="9"/>
        <end position="11"/>
    </location>
    <ligand>
        <name>substrate</name>
    </ligand>
</feature>
<keyword evidence="3 7" id="KW-0312">Gluconeogenesis</keyword>
<evidence type="ECO:0000313" key="9">
    <source>
        <dbReference type="EMBL" id="KXA14995.1"/>
    </source>
</evidence>
<comment type="pathway">
    <text evidence="1 7 8">Carbohydrate degradation; glycolysis; D-glyceraldehyde 3-phosphate from glycerone phosphate: step 1/1.</text>
</comment>
<name>A0A133NFB4_9FUSO</name>
<dbReference type="GO" id="GO:0006094">
    <property type="term" value="P:gluconeogenesis"/>
    <property type="evidence" value="ECO:0007669"/>
    <property type="project" value="UniProtKB-UniRule"/>
</dbReference>
<dbReference type="PATRIC" id="fig|134605.3.peg.823"/>
<dbReference type="AlphaFoldDB" id="A0A133NFB4"/>
<feature type="active site" description="Electrophile" evidence="7">
    <location>
        <position position="95"/>
    </location>
</feature>
<dbReference type="CDD" id="cd00311">
    <property type="entry name" value="TIM"/>
    <property type="match status" value="1"/>
</dbReference>
<dbReference type="EC" id="5.3.1.1" evidence="7 8"/>
<dbReference type="Gene3D" id="3.20.20.70">
    <property type="entry name" value="Aldolase class I"/>
    <property type="match status" value="1"/>
</dbReference>
<comment type="catalytic activity">
    <reaction evidence="7 8">
        <text>D-glyceraldehyde 3-phosphate = dihydroxyacetone phosphate</text>
        <dbReference type="Rhea" id="RHEA:18585"/>
        <dbReference type="ChEBI" id="CHEBI:57642"/>
        <dbReference type="ChEBI" id="CHEBI:59776"/>
        <dbReference type="EC" id="5.3.1.1"/>
    </reaction>
</comment>
<comment type="similarity">
    <text evidence="2 7 8">Belongs to the triosephosphate isomerase family.</text>
</comment>
<keyword evidence="10" id="KW-1185">Reference proteome</keyword>
<dbReference type="Pfam" id="PF00121">
    <property type="entry name" value="TIM"/>
    <property type="match status" value="1"/>
</dbReference>
<accession>A0A133NFB4</accession>
<dbReference type="GO" id="GO:0019563">
    <property type="term" value="P:glycerol catabolic process"/>
    <property type="evidence" value="ECO:0007669"/>
    <property type="project" value="TreeGrafter"/>
</dbReference>
<dbReference type="SUPFAM" id="SSF51351">
    <property type="entry name" value="Triosephosphate isomerase (TIM)"/>
    <property type="match status" value="1"/>
</dbReference>
<evidence type="ECO:0000256" key="8">
    <source>
        <dbReference type="RuleBase" id="RU363013"/>
    </source>
</evidence>
<evidence type="ECO:0000313" key="10">
    <source>
        <dbReference type="Proteomes" id="UP000070617"/>
    </source>
</evidence>
<dbReference type="EMBL" id="LRPX01000035">
    <property type="protein sequence ID" value="KXA14995.1"/>
    <property type="molecule type" value="Genomic_DNA"/>
</dbReference>
<reference evidence="10" key="1">
    <citation type="submission" date="2016-01" db="EMBL/GenBank/DDBJ databases">
        <authorList>
            <person name="Mitreva M."/>
            <person name="Pepin K.H."/>
            <person name="Mihindukulasuriya K.A."/>
            <person name="Fulton R."/>
            <person name="Fronick C."/>
            <person name="O'Laughlin M."/>
            <person name="Miner T."/>
            <person name="Herter B."/>
            <person name="Rosa B.A."/>
            <person name="Cordes M."/>
            <person name="Tomlinson C."/>
            <person name="Wollam A."/>
            <person name="Palsikar V.B."/>
            <person name="Mardis E.R."/>
            <person name="Wilson R.K."/>
        </authorList>
    </citation>
    <scope>NUCLEOTIDE SEQUENCE [LARGE SCALE GENOMIC DNA]</scope>
    <source>
        <strain evidence="10">CMW8396</strain>
    </source>
</reference>
<dbReference type="UniPathway" id="UPA00109">
    <property type="reaction ID" value="UER00189"/>
</dbReference>
<sequence>MRRTVIAGNWKMNKTNQEAVEMLHQLKEEVAGISEVDIVIGAPFTCLSDAVKETVGSNIKIAAENVYPKSSGAYTGEISPKMLKAIGVEYVILGHSERREYFQESDEFINEKVKAVLAEGMTAILCIGEKLEDREAGKTNMVNETQLRGGLAGITKEEAANIIVAYEPVWAIGTGKTATPELAQETHAEIRKVLVSLFDKVGEEMTIQYGGSMKPENAAELLAQKDIDGGLIGGASLEAKSFAAIVKAGR</sequence>
<dbReference type="FunFam" id="3.20.20.70:FF:000016">
    <property type="entry name" value="Triosephosphate isomerase"/>
    <property type="match status" value="1"/>
</dbReference>
<dbReference type="InterPro" id="IPR000652">
    <property type="entry name" value="Triosephosphate_isomerase"/>
</dbReference>
<dbReference type="GO" id="GO:0005829">
    <property type="term" value="C:cytosol"/>
    <property type="evidence" value="ECO:0007669"/>
    <property type="project" value="TreeGrafter"/>
</dbReference>
<dbReference type="InterPro" id="IPR022896">
    <property type="entry name" value="TrioseP_Isoase_bac/euk"/>
</dbReference>
<dbReference type="UniPathway" id="UPA00138"/>
<organism evidence="9 10">
    <name type="scientific">Fusobacterium equinum</name>
    <dbReference type="NCBI Taxonomy" id="134605"/>
    <lineage>
        <taxon>Bacteria</taxon>
        <taxon>Fusobacteriati</taxon>
        <taxon>Fusobacteriota</taxon>
        <taxon>Fusobacteriia</taxon>
        <taxon>Fusobacteriales</taxon>
        <taxon>Fusobacteriaceae</taxon>
        <taxon>Fusobacterium</taxon>
    </lineage>
</organism>
<feature type="binding site" evidence="7">
    <location>
        <position position="173"/>
    </location>
    <ligand>
        <name>substrate</name>
    </ligand>
</feature>
<dbReference type="GO" id="GO:0006096">
    <property type="term" value="P:glycolytic process"/>
    <property type="evidence" value="ECO:0007669"/>
    <property type="project" value="UniProtKB-UniRule"/>
</dbReference>
<dbReference type="Proteomes" id="UP000070617">
    <property type="component" value="Unassembled WGS sequence"/>
</dbReference>
<protein>
    <recommendedName>
        <fullName evidence="7 8">Triosephosphate isomerase</fullName>
        <shortName evidence="7">TIM</shortName>
        <shortName evidence="7">TPI</shortName>
        <ecNumber evidence="7 8">5.3.1.1</ecNumber>
    </recommendedName>
    <alternativeName>
        <fullName evidence="7">Triose-phosphate isomerase</fullName>
    </alternativeName>
</protein>
<dbReference type="PROSITE" id="PS00171">
    <property type="entry name" value="TIM_1"/>
    <property type="match status" value="1"/>
</dbReference>
<evidence type="ECO:0000256" key="4">
    <source>
        <dbReference type="ARBA" id="ARBA00022490"/>
    </source>
</evidence>
<dbReference type="RefSeq" id="WP_008801539.1">
    <property type="nucleotide sequence ID" value="NZ_KQ956530.1"/>
</dbReference>
<dbReference type="InterPro" id="IPR013785">
    <property type="entry name" value="Aldolase_TIM"/>
</dbReference>
<dbReference type="InterPro" id="IPR020861">
    <property type="entry name" value="Triosephosphate_isomerase_AS"/>
</dbReference>
<feature type="binding site" evidence="7">
    <location>
        <begin position="233"/>
        <end position="234"/>
    </location>
    <ligand>
        <name>substrate</name>
    </ligand>
</feature>